<protein>
    <submittedName>
        <fullName evidence="3">Uncharacterized protein</fullName>
    </submittedName>
</protein>
<evidence type="ECO:0000313" key="4">
    <source>
        <dbReference type="Proteomes" id="UP000434172"/>
    </source>
</evidence>
<gene>
    <name evidence="3" type="ORF">GQ607_012273</name>
</gene>
<evidence type="ECO:0000313" key="3">
    <source>
        <dbReference type="EMBL" id="KAF0320517.1"/>
    </source>
</evidence>
<name>A0A8H3W766_9PEZI</name>
<accession>A0A8H3W766</accession>
<proteinExistence type="predicted"/>
<organism evidence="3 4">
    <name type="scientific">Colletotrichum asianum</name>
    <dbReference type="NCBI Taxonomy" id="702518"/>
    <lineage>
        <taxon>Eukaryota</taxon>
        <taxon>Fungi</taxon>
        <taxon>Dikarya</taxon>
        <taxon>Ascomycota</taxon>
        <taxon>Pezizomycotina</taxon>
        <taxon>Sordariomycetes</taxon>
        <taxon>Hypocreomycetidae</taxon>
        <taxon>Glomerellales</taxon>
        <taxon>Glomerellaceae</taxon>
        <taxon>Colletotrichum</taxon>
        <taxon>Colletotrichum gloeosporioides species complex</taxon>
    </lineage>
</organism>
<dbReference type="OrthoDB" id="4843485at2759"/>
<feature type="region of interest" description="Disordered" evidence="2">
    <location>
        <begin position="496"/>
        <end position="686"/>
    </location>
</feature>
<evidence type="ECO:0000256" key="2">
    <source>
        <dbReference type="SAM" id="MobiDB-lite"/>
    </source>
</evidence>
<feature type="region of interest" description="Disordered" evidence="2">
    <location>
        <begin position="142"/>
        <end position="293"/>
    </location>
</feature>
<feature type="compositionally biased region" description="Acidic residues" evidence="2">
    <location>
        <begin position="252"/>
        <end position="268"/>
    </location>
</feature>
<feature type="coiled-coil region" evidence="1">
    <location>
        <begin position="428"/>
        <end position="455"/>
    </location>
</feature>
<feature type="compositionally biased region" description="Basic and acidic residues" evidence="2">
    <location>
        <begin position="514"/>
        <end position="535"/>
    </location>
</feature>
<reference evidence="3 4" key="1">
    <citation type="submission" date="2019-12" db="EMBL/GenBank/DDBJ databases">
        <title>A genome sequence resource for the geographically widespread anthracnose pathogen Colletotrichum asianum.</title>
        <authorList>
            <person name="Meng Y."/>
        </authorList>
    </citation>
    <scope>NUCLEOTIDE SEQUENCE [LARGE SCALE GENOMIC DNA]</scope>
    <source>
        <strain evidence="3 4">ICMP 18580</strain>
    </source>
</reference>
<evidence type="ECO:0000256" key="1">
    <source>
        <dbReference type="SAM" id="Coils"/>
    </source>
</evidence>
<feature type="compositionally biased region" description="Polar residues" evidence="2">
    <location>
        <begin position="177"/>
        <end position="199"/>
    </location>
</feature>
<comment type="caution">
    <text evidence="3">The sequence shown here is derived from an EMBL/GenBank/DDBJ whole genome shotgun (WGS) entry which is preliminary data.</text>
</comment>
<dbReference type="Proteomes" id="UP000434172">
    <property type="component" value="Unassembled WGS sequence"/>
</dbReference>
<keyword evidence="4" id="KW-1185">Reference proteome</keyword>
<keyword evidence="1" id="KW-0175">Coiled coil</keyword>
<dbReference type="AlphaFoldDB" id="A0A8H3W766"/>
<feature type="compositionally biased region" description="Low complexity" evidence="2">
    <location>
        <begin position="622"/>
        <end position="634"/>
    </location>
</feature>
<dbReference type="EMBL" id="WOWK01000082">
    <property type="protein sequence ID" value="KAF0320517.1"/>
    <property type="molecule type" value="Genomic_DNA"/>
</dbReference>
<feature type="compositionally biased region" description="Basic and acidic residues" evidence="2">
    <location>
        <begin position="580"/>
        <end position="598"/>
    </location>
</feature>
<sequence>MCWTLLPQSLCINCGFPVHFPQIQDPCHAVVSNGLPFATCGDSPWMAIQGPEDVTCYDCLVLDFPQEPIPENVRRRSDRVYRIPRASFQPLYDPSPAVPGFPALMEAPPRPSSSNLRRPPPAFGAGVPTNTISINNYPAANTAAVSGRPSTNSGGRWPSRPRGGRGGPSRMRYGLQPSPQVTNQSGQGAMGLATTSSMPTAAPVAPRGRGRVTYAAPTPRGNHTQQVPTRAVTRPHTPMPAPRRIQPTTAQTEDDDYDEEEYYSDEDYASATNPSSSAYFSDWSSSNPHSGQRLTLPGADSPFGWGHTAPRRNPTTTPVVATFLSDYLASPTTYAPPASARLPPAPIPNAQPNDAAWIPSSWGEAAEMPADLAHTLNVTTADCVFRQHRVYFVPDLWETDGEGDTVLVVTPCGTRVRVLSYLLYVSTSAAVNQRAKEAELAAQEAERRKMKEEKRRRKMGMCIYHPCRVAGCPCDHEVGQHQPLSIGHFFKANRRVSEGEKADQPQQQQRRRSSIKEKGKGKEVRFDDDVDEQRGRSPTRRSLPPPGVSIQPVQDDDEALETPSTLHLSPVKTANRAPRKLVEKDGEVKSRPFKDLTMHSDGSPSPPQQRRLMQSAEDEAATENATQNTTATVESAPQEGSQGAAVAGSSRAAQSEGHRSSKARAKLGAKFDMSDLRIGEDDDEIF</sequence>
<feature type="compositionally biased region" description="Low complexity" evidence="2">
    <location>
        <begin position="275"/>
        <end position="286"/>
    </location>
</feature>